<dbReference type="EMBL" id="JN700949">
    <property type="protein sequence ID" value="AER54623.1"/>
    <property type="molecule type" value="Genomic_DNA"/>
</dbReference>
<dbReference type="SUPFAM" id="SSF56672">
    <property type="entry name" value="DNA/RNA polymerases"/>
    <property type="match status" value="1"/>
</dbReference>
<keyword evidence="3" id="KW-0808">Transferase</keyword>
<gene>
    <name evidence="10" type="primary">dnaB</name>
</gene>
<evidence type="ECO:0000259" key="9">
    <source>
        <dbReference type="Pfam" id="PF03175"/>
    </source>
</evidence>
<organism evidence="10">
    <name type="scientific">Pelagia noctiluca</name>
    <name type="common">Mauve stinger</name>
    <name type="synonym">Jellyfish</name>
    <dbReference type="NCBI Taxonomy" id="400838"/>
    <lineage>
        <taxon>Eukaryota</taxon>
        <taxon>Metazoa</taxon>
        <taxon>Cnidaria</taxon>
        <taxon>Scyphozoa</taxon>
        <taxon>Semaeostomeae</taxon>
        <taxon>Pelagiidae</taxon>
        <taxon>Pelagia</taxon>
    </lineage>
</organism>
<evidence type="ECO:0000313" key="10">
    <source>
        <dbReference type="EMBL" id="AER54623.1"/>
    </source>
</evidence>
<keyword evidence="10" id="KW-0496">Mitochondrion</keyword>
<dbReference type="EC" id="2.7.7.7" evidence="2"/>
<comment type="catalytic activity">
    <reaction evidence="8">
        <text>DNA(n) + a 2'-deoxyribonucleoside 5'-triphosphate = DNA(n+1) + diphosphate</text>
        <dbReference type="Rhea" id="RHEA:22508"/>
        <dbReference type="Rhea" id="RHEA-COMP:17339"/>
        <dbReference type="Rhea" id="RHEA-COMP:17340"/>
        <dbReference type="ChEBI" id="CHEBI:33019"/>
        <dbReference type="ChEBI" id="CHEBI:61560"/>
        <dbReference type="ChEBI" id="CHEBI:173112"/>
        <dbReference type="EC" id="2.7.7.7"/>
    </reaction>
</comment>
<dbReference type="GO" id="GO:0004386">
    <property type="term" value="F:helicase activity"/>
    <property type="evidence" value="ECO:0007669"/>
    <property type="project" value="UniProtKB-KW"/>
</dbReference>
<keyword evidence="4" id="KW-0548">Nucleotidyltransferase</keyword>
<dbReference type="AlphaFoldDB" id="G9ISX4"/>
<evidence type="ECO:0000256" key="5">
    <source>
        <dbReference type="ARBA" id="ARBA00022705"/>
    </source>
</evidence>
<dbReference type="Pfam" id="PF03175">
    <property type="entry name" value="DNA_pol_B_2"/>
    <property type="match status" value="1"/>
</dbReference>
<dbReference type="GO" id="GO:0006260">
    <property type="term" value="P:DNA replication"/>
    <property type="evidence" value="ECO:0007669"/>
    <property type="project" value="UniProtKB-KW"/>
</dbReference>
<evidence type="ECO:0000256" key="1">
    <source>
        <dbReference type="ARBA" id="ARBA00005755"/>
    </source>
</evidence>
<keyword evidence="10" id="KW-0378">Hydrolase</keyword>
<protein>
    <recommendedName>
        <fullName evidence="2">DNA-directed DNA polymerase</fullName>
        <ecNumber evidence="2">2.7.7.7</ecNumber>
    </recommendedName>
</protein>
<keyword evidence="10" id="KW-0347">Helicase</keyword>
<keyword evidence="10" id="KW-0547">Nucleotide-binding</keyword>
<sequence>MQKCFNAPVKERLTRSAAQCYSAPTPKACTLPSLAVRVLQKFSPPLQWPTLSTKKPLPQKVRGGSVVMKLASAKRLHLLDINSLYPFCFLNSLPKGRPWPSFYANNPGRITFVEATIFPPNYLKPSIAPFTNVLFSPSPGIYLSKEVSHLEAQGSVIVTKKYWTYDYSQDFFQDFVLHLYSVKPSFPKIIKYLLNFCFGKLISKTHHPPSTLYASAITSYARIHMSKQISSMPTPLLDSDWLT</sequence>
<dbReference type="GO" id="GO:0000166">
    <property type="term" value="F:nucleotide binding"/>
    <property type="evidence" value="ECO:0007669"/>
    <property type="project" value="InterPro"/>
</dbReference>
<reference evidence="10" key="1">
    <citation type="journal article" date="2012" name="Genome Biol. Evol.">
        <title>Evolution of linear mitochondrial genomes in medusozoan cnidarians.</title>
        <authorList>
            <person name="Kayal E."/>
            <person name="Bentlage B."/>
            <person name="Collins A.G."/>
            <person name="Kayal M."/>
            <person name="Pirro S."/>
            <person name="Lavrov D.V."/>
        </authorList>
    </citation>
    <scope>NUCLEOTIDE SEQUENCE</scope>
</reference>
<proteinExistence type="inferred from homology"/>
<accession>G9ISX4</accession>
<evidence type="ECO:0000256" key="7">
    <source>
        <dbReference type="ARBA" id="ARBA00023125"/>
    </source>
</evidence>
<keyword evidence="7" id="KW-0238">DNA-binding</keyword>
<dbReference type="GO" id="GO:0003677">
    <property type="term" value="F:DNA binding"/>
    <property type="evidence" value="ECO:0007669"/>
    <property type="project" value="UniProtKB-KW"/>
</dbReference>
<name>G9ISX4_PELNO</name>
<feature type="domain" description="DNA-directed DNA polymerase family B mitochondria/virus" evidence="9">
    <location>
        <begin position="29"/>
        <end position="198"/>
    </location>
</feature>
<dbReference type="InterPro" id="IPR043502">
    <property type="entry name" value="DNA/RNA_pol_sf"/>
</dbReference>
<evidence type="ECO:0000256" key="8">
    <source>
        <dbReference type="ARBA" id="ARBA00049244"/>
    </source>
</evidence>
<keyword evidence="10" id="KW-0067">ATP-binding</keyword>
<keyword evidence="5" id="KW-0235">DNA replication</keyword>
<dbReference type="InterPro" id="IPR004868">
    <property type="entry name" value="DNA-dir_DNA_pol_B_mt/vir"/>
</dbReference>
<evidence type="ECO:0000256" key="6">
    <source>
        <dbReference type="ARBA" id="ARBA00022932"/>
    </source>
</evidence>
<evidence type="ECO:0000256" key="4">
    <source>
        <dbReference type="ARBA" id="ARBA00022695"/>
    </source>
</evidence>
<geneLocation type="mitochondrion" evidence="10"/>
<evidence type="ECO:0000256" key="3">
    <source>
        <dbReference type="ARBA" id="ARBA00022679"/>
    </source>
</evidence>
<feature type="non-terminal residue" evidence="10">
    <location>
        <position position="243"/>
    </location>
</feature>
<dbReference type="GO" id="GO:0003887">
    <property type="term" value="F:DNA-directed DNA polymerase activity"/>
    <property type="evidence" value="ECO:0007669"/>
    <property type="project" value="UniProtKB-KW"/>
</dbReference>
<evidence type="ECO:0000256" key="2">
    <source>
        <dbReference type="ARBA" id="ARBA00012417"/>
    </source>
</evidence>
<keyword evidence="6" id="KW-0239">DNA-directed DNA polymerase</keyword>
<comment type="similarity">
    <text evidence="1">Belongs to the DNA polymerase type-B family.</text>
</comment>